<accession>Q4TAE3</accession>
<gene>
    <name evidence="6" type="ORF">GSTENG00004247001</name>
</gene>
<evidence type="ECO:0000313" key="6">
    <source>
        <dbReference type="EMBL" id="CAF90139.1"/>
    </source>
</evidence>
<dbReference type="PANTHER" id="PTHR13793">
    <property type="entry name" value="PHD FINGER PROTEINS"/>
    <property type="match status" value="1"/>
</dbReference>
<feature type="non-terminal residue" evidence="6">
    <location>
        <position position="1"/>
    </location>
</feature>
<dbReference type="GO" id="GO:0008270">
    <property type="term" value="F:zinc ion binding"/>
    <property type="evidence" value="ECO:0007669"/>
    <property type="project" value="UniProtKB-KW"/>
</dbReference>
<feature type="domain" description="PHD-type" evidence="5">
    <location>
        <begin position="22"/>
        <end position="71"/>
    </location>
</feature>
<dbReference type="EMBL" id="CAAE01007369">
    <property type="protein sequence ID" value="CAF90139.1"/>
    <property type="molecule type" value="Genomic_DNA"/>
</dbReference>
<reference evidence="6" key="2">
    <citation type="submission" date="2004-02" db="EMBL/GenBank/DDBJ databases">
        <authorList>
            <consortium name="Genoscope"/>
            <consortium name="Whitehead Institute Centre for Genome Research"/>
        </authorList>
    </citation>
    <scope>NUCLEOTIDE SEQUENCE</scope>
</reference>
<dbReference type="InterPro" id="IPR050701">
    <property type="entry name" value="Histone_Mod_Regulator"/>
</dbReference>
<evidence type="ECO:0000259" key="5">
    <source>
        <dbReference type="PROSITE" id="PS51805"/>
    </source>
</evidence>
<keyword evidence="2" id="KW-0863">Zinc-finger</keyword>
<evidence type="ECO:0000256" key="2">
    <source>
        <dbReference type="ARBA" id="ARBA00022771"/>
    </source>
</evidence>
<evidence type="ECO:0000256" key="4">
    <source>
        <dbReference type="SAM" id="Coils"/>
    </source>
</evidence>
<keyword evidence="1" id="KW-0479">Metal-binding</keyword>
<dbReference type="AlphaFoldDB" id="Q4TAE3"/>
<dbReference type="KEGG" id="tng:GSTEN00004247G001"/>
<keyword evidence="3" id="KW-0862">Zinc</keyword>
<sequence length="309" mass="34605">MSSTSENSTEPWFCDACKNGVTPSCELCPNQDGIFKETDAGRWVHVVCALYVPGVAFGDIDKLRPVTLTEMNYSKYGAKARVQLLRGCPLRPNWSAAFARMPASPELVCASAVMLECVVPISMSRVHRGKDFCLRLQQKRILPILFLHTANSMQTVLTGSGKGRITLPYSLTVKFLCRRERDSCLLRLSASAIRKLMRKAELMGISTDIFPVDTSDANASLDGRRKHKQPALSAEFVNYYLERNIRMIQIQDNISEQKSLKDKLESEQEKLHVEYSKLCESLEELLNVNGELRSEGQAIWTLLGGILGQ</sequence>
<keyword evidence="4" id="KW-0175">Coiled coil</keyword>
<proteinExistence type="predicted"/>
<dbReference type="PROSITE" id="PS51805">
    <property type="entry name" value="EPHD"/>
    <property type="match status" value="1"/>
</dbReference>
<protein>
    <submittedName>
        <fullName evidence="6">(spotted green pufferfish) hypothetical protein</fullName>
    </submittedName>
</protein>
<dbReference type="OrthoDB" id="336088at2759"/>
<dbReference type="GO" id="GO:0006357">
    <property type="term" value="P:regulation of transcription by RNA polymerase II"/>
    <property type="evidence" value="ECO:0007669"/>
    <property type="project" value="TreeGrafter"/>
</dbReference>
<organism evidence="6">
    <name type="scientific">Tetraodon nigroviridis</name>
    <name type="common">Spotted green pufferfish</name>
    <name type="synonym">Chelonodon nigroviridis</name>
    <dbReference type="NCBI Taxonomy" id="99883"/>
    <lineage>
        <taxon>Eukaryota</taxon>
        <taxon>Metazoa</taxon>
        <taxon>Chordata</taxon>
        <taxon>Craniata</taxon>
        <taxon>Vertebrata</taxon>
        <taxon>Euteleostomi</taxon>
        <taxon>Actinopterygii</taxon>
        <taxon>Neopterygii</taxon>
        <taxon>Teleostei</taxon>
        <taxon>Neoteleostei</taxon>
        <taxon>Acanthomorphata</taxon>
        <taxon>Eupercaria</taxon>
        <taxon>Tetraodontiformes</taxon>
        <taxon>Tetradontoidea</taxon>
        <taxon>Tetraodontidae</taxon>
        <taxon>Tetraodon</taxon>
    </lineage>
</organism>
<dbReference type="InterPro" id="IPR034732">
    <property type="entry name" value="EPHD"/>
</dbReference>
<dbReference type="PANTHER" id="PTHR13793:SF150">
    <property type="entry name" value="PHD FINGER PROTEIN 14"/>
    <property type="match status" value="1"/>
</dbReference>
<comment type="caution">
    <text evidence="6">The sequence shown here is derived from an EMBL/GenBank/DDBJ whole genome shotgun (WGS) entry which is preliminary data.</text>
</comment>
<name>Q4TAE3_TETNG</name>
<evidence type="ECO:0000256" key="1">
    <source>
        <dbReference type="ARBA" id="ARBA00022723"/>
    </source>
</evidence>
<evidence type="ECO:0000256" key="3">
    <source>
        <dbReference type="ARBA" id="ARBA00022833"/>
    </source>
</evidence>
<feature type="coiled-coil region" evidence="4">
    <location>
        <begin position="247"/>
        <end position="274"/>
    </location>
</feature>
<reference evidence="6" key="1">
    <citation type="journal article" date="2004" name="Nature">
        <title>Genome duplication in the teleost fish Tetraodon nigroviridis reveals the early vertebrate proto-karyotype.</title>
        <authorList>
            <person name="Jaillon O."/>
            <person name="Aury J.-M."/>
            <person name="Brunet F."/>
            <person name="Petit J.-L."/>
            <person name="Stange-Thomann N."/>
            <person name="Mauceli E."/>
            <person name="Bouneau L."/>
            <person name="Fischer C."/>
            <person name="Ozouf-Costaz C."/>
            <person name="Bernot A."/>
            <person name="Nicaud S."/>
            <person name="Jaffe D."/>
            <person name="Fisher S."/>
            <person name="Lutfalla G."/>
            <person name="Dossat C."/>
            <person name="Segurens B."/>
            <person name="Dasilva C."/>
            <person name="Salanoubat M."/>
            <person name="Levy M."/>
            <person name="Boudet N."/>
            <person name="Castellano S."/>
            <person name="Anthouard V."/>
            <person name="Jubin C."/>
            <person name="Castelli V."/>
            <person name="Katinka M."/>
            <person name="Vacherie B."/>
            <person name="Biemont C."/>
            <person name="Skalli Z."/>
            <person name="Cattolico L."/>
            <person name="Poulain J."/>
            <person name="De Berardinis V."/>
            <person name="Cruaud C."/>
            <person name="Duprat S."/>
            <person name="Brottier P."/>
            <person name="Coutanceau J.-P."/>
            <person name="Gouzy J."/>
            <person name="Parra G."/>
            <person name="Lardier G."/>
            <person name="Chapple C."/>
            <person name="McKernan K.J."/>
            <person name="McEwan P."/>
            <person name="Bosak S."/>
            <person name="Kellis M."/>
            <person name="Volff J.-N."/>
            <person name="Guigo R."/>
            <person name="Zody M.C."/>
            <person name="Mesirov J."/>
            <person name="Lindblad-Toh K."/>
            <person name="Birren B."/>
            <person name="Nusbaum C."/>
            <person name="Kahn D."/>
            <person name="Robinson-Rechavi M."/>
            <person name="Laudet V."/>
            <person name="Schachter V."/>
            <person name="Quetier F."/>
            <person name="Saurin W."/>
            <person name="Scarpelli C."/>
            <person name="Wincker P."/>
            <person name="Lander E.S."/>
            <person name="Weissenbach J."/>
            <person name="Roest Crollius H."/>
        </authorList>
    </citation>
    <scope>NUCLEOTIDE SEQUENCE [LARGE SCALE GENOMIC DNA]</scope>
</reference>
<dbReference type="Pfam" id="PF13832">
    <property type="entry name" value="zf-HC5HC2H_2"/>
    <property type="match status" value="1"/>
</dbReference>